<dbReference type="Pfam" id="PF09992">
    <property type="entry name" value="NAGPA"/>
    <property type="match status" value="1"/>
</dbReference>
<dbReference type="InterPro" id="IPR018711">
    <property type="entry name" value="NAGPA"/>
</dbReference>
<keyword evidence="1" id="KW-1133">Transmembrane helix</keyword>
<gene>
    <name evidence="3" type="ORF">GF339_16080</name>
</gene>
<dbReference type="Proteomes" id="UP000649604">
    <property type="component" value="Unassembled WGS sequence"/>
</dbReference>
<evidence type="ECO:0000313" key="3">
    <source>
        <dbReference type="EMBL" id="MBD3326105.1"/>
    </source>
</evidence>
<feature type="transmembrane region" description="Helical" evidence="1">
    <location>
        <begin position="21"/>
        <end position="39"/>
    </location>
</feature>
<name>A0A9D5JXV5_9BACT</name>
<accession>A0A9D5JXV5</accession>
<evidence type="ECO:0000259" key="2">
    <source>
        <dbReference type="Pfam" id="PF09992"/>
    </source>
</evidence>
<dbReference type="AlphaFoldDB" id="A0A9D5JXV5"/>
<dbReference type="EMBL" id="WJJP01000526">
    <property type="protein sequence ID" value="MBD3326105.1"/>
    <property type="molecule type" value="Genomic_DNA"/>
</dbReference>
<comment type="caution">
    <text evidence="3">The sequence shown here is derived from an EMBL/GenBank/DDBJ whole genome shotgun (WGS) entry which is preliminary data.</text>
</comment>
<sequence>MEHGREHFQKFLGRRFHPKRMNWIVLLALVCGMSVLIQGRQSHATEPPPLNTWQQLEPGLELGVFVAPQPSDTGDSLIRVLRIDPACFDFRLLNASSSQDQQLRTAREWGQTHQLVAVINASMYQKDYQSSVSFMQTKGHINNPRLSKDKTILAFDRLSPEVPRVKMVDRQCENFDEWKEKYATFIQSIRMISCQGKNVWRQQPHKWSTALIGIDSSGNVLFIHVRSHYSTHDLINILLELPLHISQAMYTEGGREAQLYIQSGDCEYEFVGRYGTGFDPRSYVPPIPNVIGITRRTEQ</sequence>
<keyword evidence="3" id="KW-0378">Hydrolase</keyword>
<dbReference type="GO" id="GO:0016798">
    <property type="term" value="F:hydrolase activity, acting on glycosyl bonds"/>
    <property type="evidence" value="ECO:0007669"/>
    <property type="project" value="UniProtKB-KW"/>
</dbReference>
<evidence type="ECO:0000313" key="4">
    <source>
        <dbReference type="Proteomes" id="UP000649604"/>
    </source>
</evidence>
<keyword evidence="1" id="KW-0472">Membrane</keyword>
<feature type="domain" description="Phosphodiester glycosidase" evidence="2">
    <location>
        <begin position="114"/>
        <end position="293"/>
    </location>
</feature>
<evidence type="ECO:0000256" key="1">
    <source>
        <dbReference type="SAM" id="Phobius"/>
    </source>
</evidence>
<keyword evidence="1" id="KW-0812">Transmembrane</keyword>
<keyword evidence="3" id="KW-0326">Glycosidase</keyword>
<organism evidence="3 4">
    <name type="scientific">candidate division KSB3 bacterium</name>
    <dbReference type="NCBI Taxonomy" id="2044937"/>
    <lineage>
        <taxon>Bacteria</taxon>
        <taxon>candidate division KSB3</taxon>
    </lineage>
</organism>
<protein>
    <submittedName>
        <fullName evidence="3">Phosphodiester glycosidase family protein</fullName>
    </submittedName>
</protein>
<reference evidence="3" key="1">
    <citation type="submission" date="2019-11" db="EMBL/GenBank/DDBJ databases">
        <title>Microbial mats filling the niche in hypersaline microbial mats.</title>
        <authorList>
            <person name="Wong H.L."/>
            <person name="Macleod F.I."/>
            <person name="White R.A. III"/>
            <person name="Burns B.P."/>
        </authorList>
    </citation>
    <scope>NUCLEOTIDE SEQUENCE</scope>
    <source>
        <strain evidence="3">Rbin_158</strain>
    </source>
</reference>
<proteinExistence type="predicted"/>